<dbReference type="GO" id="GO:0051537">
    <property type="term" value="F:2 iron, 2 sulfur cluster binding"/>
    <property type="evidence" value="ECO:0007669"/>
    <property type="project" value="TreeGrafter"/>
</dbReference>
<evidence type="ECO:0000256" key="1">
    <source>
        <dbReference type="ARBA" id="ARBA00004173"/>
    </source>
</evidence>
<dbReference type="EMBL" id="UINC01010834">
    <property type="protein sequence ID" value="SVA48047.1"/>
    <property type="molecule type" value="Genomic_DNA"/>
</dbReference>
<dbReference type="GO" id="GO:0051539">
    <property type="term" value="F:4 iron, 4 sulfur cluster binding"/>
    <property type="evidence" value="ECO:0007669"/>
    <property type="project" value="TreeGrafter"/>
</dbReference>
<comment type="subcellular location">
    <subcellularLocation>
        <location evidence="1">Mitochondrion</location>
    </subcellularLocation>
</comment>
<dbReference type="GO" id="GO:0005506">
    <property type="term" value="F:iron ion binding"/>
    <property type="evidence" value="ECO:0007669"/>
    <property type="project" value="TreeGrafter"/>
</dbReference>
<evidence type="ECO:0000256" key="3">
    <source>
        <dbReference type="ARBA" id="ARBA00023004"/>
    </source>
</evidence>
<dbReference type="AlphaFoldDB" id="A0A381W7X0"/>
<name>A0A381W7X0_9ZZZZ</name>
<evidence type="ECO:0000313" key="6">
    <source>
        <dbReference type="EMBL" id="SVA48047.1"/>
    </source>
</evidence>
<dbReference type="GO" id="GO:0016226">
    <property type="term" value="P:iron-sulfur cluster assembly"/>
    <property type="evidence" value="ECO:0007669"/>
    <property type="project" value="InterPro"/>
</dbReference>
<feature type="domain" description="Core" evidence="5">
    <location>
        <begin position="4"/>
        <end position="103"/>
    </location>
</feature>
<dbReference type="GO" id="GO:1990229">
    <property type="term" value="C:iron-sulfur cluster assembly complex"/>
    <property type="evidence" value="ECO:0007669"/>
    <property type="project" value="UniProtKB-ARBA"/>
</dbReference>
<sequence length="108" mass="12038">MENNIEITENAQEHIANVLKKDNVKYFRITVLGGGCAGFQYKFDFENEMNSDDILISRSKIEILIDNTSLNFIKGSEIDYVKELIGSSFKIKNPQASSSCGCGTSFSI</sequence>
<accession>A0A381W7X0</accession>
<dbReference type="NCBIfam" id="TIGR00049">
    <property type="entry name" value="iron-sulfur cluster assembly accessory protein"/>
    <property type="match status" value="1"/>
</dbReference>
<dbReference type="PROSITE" id="PS01152">
    <property type="entry name" value="HESB"/>
    <property type="match status" value="1"/>
</dbReference>
<organism evidence="6">
    <name type="scientific">marine metagenome</name>
    <dbReference type="NCBI Taxonomy" id="408172"/>
    <lineage>
        <taxon>unclassified sequences</taxon>
        <taxon>metagenomes</taxon>
        <taxon>ecological metagenomes</taxon>
    </lineage>
</organism>
<evidence type="ECO:0000259" key="5">
    <source>
        <dbReference type="Pfam" id="PF01521"/>
    </source>
</evidence>
<evidence type="ECO:0000256" key="2">
    <source>
        <dbReference type="ARBA" id="ARBA00022723"/>
    </source>
</evidence>
<reference evidence="6" key="1">
    <citation type="submission" date="2018-05" db="EMBL/GenBank/DDBJ databases">
        <authorList>
            <person name="Lanie J.A."/>
            <person name="Ng W.-L."/>
            <person name="Kazmierczak K.M."/>
            <person name="Andrzejewski T.M."/>
            <person name="Davidsen T.M."/>
            <person name="Wayne K.J."/>
            <person name="Tettelin H."/>
            <person name="Glass J.I."/>
            <person name="Rusch D."/>
            <person name="Podicherti R."/>
            <person name="Tsui H.-C.T."/>
            <person name="Winkler M.E."/>
        </authorList>
    </citation>
    <scope>NUCLEOTIDE SEQUENCE</scope>
</reference>
<dbReference type="FunFam" id="2.60.300.12:FF:000006">
    <property type="entry name" value="Iron-sulfur cluster assembly 2 mitochondrial"/>
    <property type="match status" value="1"/>
</dbReference>
<keyword evidence="3" id="KW-0408">Iron</keyword>
<dbReference type="InterPro" id="IPR017870">
    <property type="entry name" value="FeS_cluster_insertion_CS"/>
</dbReference>
<dbReference type="GO" id="GO:0005739">
    <property type="term" value="C:mitochondrion"/>
    <property type="evidence" value="ECO:0007669"/>
    <property type="project" value="UniProtKB-SubCell"/>
</dbReference>
<keyword evidence="4" id="KW-0496">Mitochondrion</keyword>
<dbReference type="PANTHER" id="PTHR43011">
    <property type="entry name" value="IRON-SULFUR CLUSTER ASSEMBLY 2 HOMOLOG, MITOCHONDRIAL"/>
    <property type="match status" value="1"/>
</dbReference>
<dbReference type="NCBIfam" id="NF010147">
    <property type="entry name" value="PRK13623.1"/>
    <property type="match status" value="1"/>
</dbReference>
<gene>
    <name evidence="6" type="ORF">METZ01_LOCUS100901</name>
</gene>
<protein>
    <recommendedName>
        <fullName evidence="5">Core domain-containing protein</fullName>
    </recommendedName>
</protein>
<proteinExistence type="predicted"/>
<dbReference type="InterPro" id="IPR000361">
    <property type="entry name" value="ATAP_core_dom"/>
</dbReference>
<dbReference type="InterPro" id="IPR016092">
    <property type="entry name" value="ATAP"/>
</dbReference>
<dbReference type="SUPFAM" id="SSF89360">
    <property type="entry name" value="HesB-like domain"/>
    <property type="match status" value="1"/>
</dbReference>
<dbReference type="Gene3D" id="2.60.300.12">
    <property type="entry name" value="HesB-like domain"/>
    <property type="match status" value="1"/>
</dbReference>
<dbReference type="PANTHER" id="PTHR43011:SF1">
    <property type="entry name" value="IRON-SULFUR CLUSTER ASSEMBLY 2 HOMOLOG, MITOCHONDRIAL"/>
    <property type="match status" value="1"/>
</dbReference>
<dbReference type="InterPro" id="IPR035903">
    <property type="entry name" value="HesB-like_dom_sf"/>
</dbReference>
<keyword evidence="2" id="KW-0479">Metal-binding</keyword>
<dbReference type="Pfam" id="PF01521">
    <property type="entry name" value="Fe-S_biosyn"/>
    <property type="match status" value="1"/>
</dbReference>
<evidence type="ECO:0000256" key="4">
    <source>
        <dbReference type="ARBA" id="ARBA00023128"/>
    </source>
</evidence>